<organism evidence="3 4">
    <name type="scientific">Powellomyces hirtus</name>
    <dbReference type="NCBI Taxonomy" id="109895"/>
    <lineage>
        <taxon>Eukaryota</taxon>
        <taxon>Fungi</taxon>
        <taxon>Fungi incertae sedis</taxon>
        <taxon>Chytridiomycota</taxon>
        <taxon>Chytridiomycota incertae sedis</taxon>
        <taxon>Chytridiomycetes</taxon>
        <taxon>Spizellomycetales</taxon>
        <taxon>Powellomycetaceae</taxon>
        <taxon>Powellomyces</taxon>
    </lineage>
</organism>
<evidence type="ECO:0000259" key="2">
    <source>
        <dbReference type="PROSITE" id="PS51184"/>
    </source>
</evidence>
<dbReference type="Pfam" id="PF13621">
    <property type="entry name" value="Cupin_8"/>
    <property type="match status" value="1"/>
</dbReference>
<dbReference type="InterPro" id="IPR041667">
    <property type="entry name" value="Cupin_8"/>
</dbReference>
<evidence type="ECO:0000256" key="1">
    <source>
        <dbReference type="SAM" id="MobiDB-lite"/>
    </source>
</evidence>
<dbReference type="AlphaFoldDB" id="A0A507DSN9"/>
<dbReference type="PANTHER" id="PTHR12461">
    <property type="entry name" value="HYPOXIA-INDUCIBLE FACTOR 1 ALPHA INHIBITOR-RELATED"/>
    <property type="match status" value="1"/>
</dbReference>
<protein>
    <recommendedName>
        <fullName evidence="2">JmjC domain-containing protein</fullName>
    </recommendedName>
</protein>
<reference evidence="3 4" key="1">
    <citation type="journal article" date="2019" name="Sci. Rep.">
        <title>Comparative genomics of chytrid fungi reveal insights into the obligate biotrophic and pathogenic lifestyle of Synchytrium endobioticum.</title>
        <authorList>
            <person name="van de Vossenberg B.T.L.H."/>
            <person name="Warris S."/>
            <person name="Nguyen H.D.T."/>
            <person name="van Gent-Pelzer M.P.E."/>
            <person name="Joly D.L."/>
            <person name="van de Geest H.C."/>
            <person name="Bonants P.J.M."/>
            <person name="Smith D.S."/>
            <person name="Levesque C.A."/>
            <person name="van der Lee T.A.J."/>
        </authorList>
    </citation>
    <scope>NUCLEOTIDE SEQUENCE [LARGE SCALE GENOMIC DNA]</scope>
    <source>
        <strain evidence="3 4">CBS 809.83</strain>
    </source>
</reference>
<dbReference type="PROSITE" id="PS51184">
    <property type="entry name" value="JMJC"/>
    <property type="match status" value="1"/>
</dbReference>
<accession>A0A507DSN9</accession>
<name>A0A507DSN9_9FUNG</name>
<dbReference type="SUPFAM" id="SSF51197">
    <property type="entry name" value="Clavaminate synthase-like"/>
    <property type="match status" value="1"/>
</dbReference>
<dbReference type="Gene3D" id="2.60.120.650">
    <property type="entry name" value="Cupin"/>
    <property type="match status" value="1"/>
</dbReference>
<feature type="domain" description="JmjC" evidence="2">
    <location>
        <begin position="102"/>
        <end position="284"/>
    </location>
</feature>
<keyword evidence="4" id="KW-1185">Reference proteome</keyword>
<comment type="caution">
    <text evidence="3">The sequence shown here is derived from an EMBL/GenBank/DDBJ whole genome shotgun (WGS) entry which is preliminary data.</text>
</comment>
<dbReference type="PANTHER" id="PTHR12461:SF90">
    <property type="entry name" value="JUMONJI-LIKE PROTEIN"/>
    <property type="match status" value="1"/>
</dbReference>
<dbReference type="Proteomes" id="UP000318582">
    <property type="component" value="Unassembled WGS sequence"/>
</dbReference>
<feature type="region of interest" description="Disordered" evidence="1">
    <location>
        <begin position="1"/>
        <end position="30"/>
    </location>
</feature>
<evidence type="ECO:0000313" key="4">
    <source>
        <dbReference type="Proteomes" id="UP000318582"/>
    </source>
</evidence>
<dbReference type="SMART" id="SM00558">
    <property type="entry name" value="JmjC"/>
    <property type="match status" value="1"/>
</dbReference>
<evidence type="ECO:0000313" key="3">
    <source>
        <dbReference type="EMBL" id="TPX54743.1"/>
    </source>
</evidence>
<dbReference type="EMBL" id="QEAQ01000141">
    <property type="protein sequence ID" value="TPX54743.1"/>
    <property type="molecule type" value="Genomic_DNA"/>
</dbReference>
<gene>
    <name evidence="3" type="ORF">PhCBS80983_g05787</name>
</gene>
<dbReference type="InterPro" id="IPR003347">
    <property type="entry name" value="JmjC_dom"/>
</dbReference>
<proteinExistence type="predicted"/>
<sequence length="284" mass="31060">MATSTVRRPEPAPVLAPPAGSGDKPTAIPRTHRNELPLFLPQAFASVTLSIDALPKLFSANEKVTVLRADDNVHFLDDDRYATREEIPIADLLANLDIDADQQARRMYYRTAVPPELARRLEAEPLIRSVGNSYSGGDGTLSPLARLWSSSSGSVTPLHYDKCHGLLIQLHGHKRFIIFPRTDARNCYLHNGITGPTHASRARGTDRAFMDLAESSEAATTLLDAYPKFADTTPWVVTLAPGDAVYTPPGFLHEVTSITASVSVTVPWDMTPAELDDRPAFMAF</sequence>
<dbReference type="STRING" id="109895.A0A507DSN9"/>